<keyword evidence="1" id="KW-1133">Transmembrane helix</keyword>
<reference evidence="4 5" key="1">
    <citation type="submission" date="2015-05" db="EMBL/GenBank/DDBJ databases">
        <authorList>
            <person name="Fogelqvist Johan"/>
        </authorList>
    </citation>
    <scope>NUCLEOTIDE SEQUENCE [LARGE SCALE GENOMIC DNA]</scope>
    <source>
        <strain evidence="2">VL1</strain>
        <strain evidence="3">VL2</strain>
    </source>
</reference>
<dbReference type="EMBL" id="CVQH01009052">
    <property type="protein sequence ID" value="CRK17986.1"/>
    <property type="molecule type" value="Genomic_DNA"/>
</dbReference>
<evidence type="ECO:0000256" key="1">
    <source>
        <dbReference type="SAM" id="Phobius"/>
    </source>
</evidence>
<dbReference type="GO" id="GO:0009306">
    <property type="term" value="P:protein secretion"/>
    <property type="evidence" value="ECO:0007669"/>
    <property type="project" value="InterPro"/>
</dbReference>
<keyword evidence="4" id="KW-1185">Reference proteome</keyword>
<evidence type="ECO:0000313" key="5">
    <source>
        <dbReference type="Proteomes" id="UP000045706"/>
    </source>
</evidence>
<accession>A0A0G4L7P2</accession>
<dbReference type="Proteomes" id="UP000045706">
    <property type="component" value="Unassembled WGS sequence"/>
</dbReference>
<sequence>MPAPTYIISRVADPIFALAIGLGAAVTRINREEKDKG</sequence>
<dbReference type="Proteomes" id="UP000044602">
    <property type="component" value="Unassembled WGS sequence"/>
</dbReference>
<dbReference type="STRING" id="100787.A0A0G4L7P2"/>
<dbReference type="EMBL" id="CVQI01015489">
    <property type="protein sequence ID" value="CRK23867.1"/>
    <property type="molecule type" value="Genomic_DNA"/>
</dbReference>
<feature type="non-terminal residue" evidence="2">
    <location>
        <position position="37"/>
    </location>
</feature>
<dbReference type="InterPro" id="IPR024242">
    <property type="entry name" value="NCE101"/>
</dbReference>
<organism evidence="2 4">
    <name type="scientific">Verticillium longisporum</name>
    <name type="common">Verticillium dahliae var. longisporum</name>
    <dbReference type="NCBI Taxonomy" id="100787"/>
    <lineage>
        <taxon>Eukaryota</taxon>
        <taxon>Fungi</taxon>
        <taxon>Dikarya</taxon>
        <taxon>Ascomycota</taxon>
        <taxon>Pezizomycotina</taxon>
        <taxon>Sordariomycetes</taxon>
        <taxon>Hypocreomycetidae</taxon>
        <taxon>Glomerellales</taxon>
        <taxon>Plectosphaerellaceae</taxon>
        <taxon>Verticillium</taxon>
    </lineage>
</organism>
<dbReference type="Pfam" id="PF11654">
    <property type="entry name" value="NCE101"/>
    <property type="match status" value="1"/>
</dbReference>
<keyword evidence="1" id="KW-0472">Membrane</keyword>
<feature type="transmembrane region" description="Helical" evidence="1">
    <location>
        <begin position="6"/>
        <end position="26"/>
    </location>
</feature>
<keyword evidence="1" id="KW-0812">Transmembrane</keyword>
<name>A0A0G4L7P2_VERLO</name>
<dbReference type="AlphaFoldDB" id="A0A0G4L7P2"/>
<protein>
    <submittedName>
        <fullName evidence="2">Uncharacterized protein</fullName>
    </submittedName>
</protein>
<evidence type="ECO:0000313" key="3">
    <source>
        <dbReference type="EMBL" id="CRK23867.1"/>
    </source>
</evidence>
<proteinExistence type="predicted"/>
<gene>
    <name evidence="2" type="ORF">BN1708_020786</name>
    <name evidence="3" type="ORF">BN1723_021063</name>
</gene>
<evidence type="ECO:0000313" key="4">
    <source>
        <dbReference type="Proteomes" id="UP000044602"/>
    </source>
</evidence>
<evidence type="ECO:0000313" key="2">
    <source>
        <dbReference type="EMBL" id="CRK17986.1"/>
    </source>
</evidence>